<comment type="caution">
    <text evidence="1">The sequence shown here is derived from an EMBL/GenBank/DDBJ whole genome shotgun (WGS) entry which is preliminary data.</text>
</comment>
<accession>A0A0F9BS26</accession>
<dbReference type="AlphaFoldDB" id="A0A0F9BS26"/>
<sequence>ELTRWKSKSKKGWHIQVQLGKPLPVAWRIALQASLGSDPFREIASIKCLENGMAEPSILFRP</sequence>
<name>A0A0F9BS26_9ZZZZ</name>
<protein>
    <submittedName>
        <fullName evidence="1">Uncharacterized protein</fullName>
    </submittedName>
</protein>
<dbReference type="EMBL" id="LAZR01036489">
    <property type="protein sequence ID" value="KKL24709.1"/>
    <property type="molecule type" value="Genomic_DNA"/>
</dbReference>
<reference evidence="1" key="1">
    <citation type="journal article" date="2015" name="Nature">
        <title>Complex archaea that bridge the gap between prokaryotes and eukaryotes.</title>
        <authorList>
            <person name="Spang A."/>
            <person name="Saw J.H."/>
            <person name="Jorgensen S.L."/>
            <person name="Zaremba-Niedzwiedzka K."/>
            <person name="Martijn J."/>
            <person name="Lind A.E."/>
            <person name="van Eijk R."/>
            <person name="Schleper C."/>
            <person name="Guy L."/>
            <person name="Ettema T.J."/>
        </authorList>
    </citation>
    <scope>NUCLEOTIDE SEQUENCE</scope>
</reference>
<proteinExistence type="predicted"/>
<organism evidence="1">
    <name type="scientific">marine sediment metagenome</name>
    <dbReference type="NCBI Taxonomy" id="412755"/>
    <lineage>
        <taxon>unclassified sequences</taxon>
        <taxon>metagenomes</taxon>
        <taxon>ecological metagenomes</taxon>
    </lineage>
</organism>
<evidence type="ECO:0000313" key="1">
    <source>
        <dbReference type="EMBL" id="KKL24709.1"/>
    </source>
</evidence>
<gene>
    <name evidence="1" type="ORF">LCGC14_2412640</name>
</gene>
<feature type="non-terminal residue" evidence="1">
    <location>
        <position position="1"/>
    </location>
</feature>